<keyword evidence="10" id="KW-1006">Bacterial flagellum protein export</keyword>
<dbReference type="RefSeq" id="WP_003354581.1">
    <property type="nucleotide sequence ID" value="NZ_JH414757.1"/>
</dbReference>
<keyword evidence="4" id="KW-0813">Transport</keyword>
<keyword evidence="12" id="KW-0966">Cell projection</keyword>
<keyword evidence="12" id="KW-0969">Cilium</keyword>
<keyword evidence="9" id="KW-0472">Membrane</keyword>
<evidence type="ECO:0000313" key="13">
    <source>
        <dbReference type="Proteomes" id="UP000011747"/>
    </source>
</evidence>
<keyword evidence="7" id="KW-1005">Bacterial flagellum biogenesis</keyword>
<dbReference type="HOGENOM" id="CLU_145228_0_0_9"/>
<dbReference type="GO" id="GO:0071973">
    <property type="term" value="P:bacterial-type flagellum-dependent cell motility"/>
    <property type="evidence" value="ECO:0007669"/>
    <property type="project" value="InterPro"/>
</dbReference>
<keyword evidence="11" id="KW-0175">Coiled coil</keyword>
<comment type="caution">
    <text evidence="12">The sequence shown here is derived from an EMBL/GenBank/DDBJ whole genome shotgun (WGS) entry which is preliminary data.</text>
</comment>
<dbReference type="NCBIfam" id="TIGR02473">
    <property type="entry name" value="flagell_FliJ"/>
    <property type="match status" value="1"/>
</dbReference>
<keyword evidence="6" id="KW-0145">Chemotaxis</keyword>
<organism evidence="12 13">
    <name type="scientific">Bacillus smithii 7_3_47FAA</name>
    <dbReference type="NCBI Taxonomy" id="665952"/>
    <lineage>
        <taxon>Bacteria</taxon>
        <taxon>Bacillati</taxon>
        <taxon>Bacillota</taxon>
        <taxon>Bacilli</taxon>
        <taxon>Bacillales</taxon>
        <taxon>Bacillaceae</taxon>
        <taxon>Bacillus</taxon>
    </lineage>
</organism>
<feature type="coiled-coil region" evidence="11">
    <location>
        <begin position="11"/>
        <end position="56"/>
    </location>
</feature>
<comment type="similarity">
    <text evidence="2">Belongs to the FliJ family.</text>
</comment>
<dbReference type="Gene3D" id="1.10.287.1700">
    <property type="match status" value="1"/>
</dbReference>
<proteinExistence type="inferred from homology"/>
<comment type="subcellular location">
    <subcellularLocation>
        <location evidence="1">Cell membrane</location>
        <topology evidence="1">Peripheral membrane protein</topology>
        <orientation evidence="1">Cytoplasmic side</orientation>
    </subcellularLocation>
</comment>
<protein>
    <recommendedName>
        <fullName evidence="3">Flagellar FliJ protein</fullName>
    </recommendedName>
</protein>
<evidence type="ECO:0000256" key="10">
    <source>
        <dbReference type="ARBA" id="ARBA00023225"/>
    </source>
</evidence>
<keyword evidence="12" id="KW-0282">Flagellum</keyword>
<dbReference type="GO" id="GO:0015031">
    <property type="term" value="P:protein transport"/>
    <property type="evidence" value="ECO:0007669"/>
    <property type="project" value="UniProtKB-KW"/>
</dbReference>
<dbReference type="InterPro" id="IPR053716">
    <property type="entry name" value="Flag_assembly_chemotaxis_eff"/>
</dbReference>
<evidence type="ECO:0000256" key="2">
    <source>
        <dbReference type="ARBA" id="ARBA00010004"/>
    </source>
</evidence>
<evidence type="ECO:0000256" key="8">
    <source>
        <dbReference type="ARBA" id="ARBA00022927"/>
    </source>
</evidence>
<keyword evidence="13" id="KW-1185">Reference proteome</keyword>
<evidence type="ECO:0000256" key="7">
    <source>
        <dbReference type="ARBA" id="ARBA00022795"/>
    </source>
</evidence>
<dbReference type="PATRIC" id="fig|665952.3.peg.2395"/>
<evidence type="ECO:0000256" key="3">
    <source>
        <dbReference type="ARBA" id="ARBA00020392"/>
    </source>
</evidence>
<evidence type="ECO:0000256" key="11">
    <source>
        <dbReference type="SAM" id="Coils"/>
    </source>
</evidence>
<dbReference type="Pfam" id="PF02050">
    <property type="entry name" value="FliJ"/>
    <property type="match status" value="1"/>
</dbReference>
<gene>
    <name evidence="12" type="ORF">HMPREF1015_00833</name>
</gene>
<dbReference type="GO" id="GO:0044781">
    <property type="term" value="P:bacterial-type flagellum organization"/>
    <property type="evidence" value="ECO:0007669"/>
    <property type="project" value="UniProtKB-KW"/>
</dbReference>
<dbReference type="GO" id="GO:0006935">
    <property type="term" value="P:chemotaxis"/>
    <property type="evidence" value="ECO:0007669"/>
    <property type="project" value="UniProtKB-KW"/>
</dbReference>
<sequence>MGYYFKFEKILQIKEREKEEIQSGYHRAKRQFEQVAEKLYELLKKKEDLLAFQEAQLASGFPVYEIQHYQLFISNLEKMIDYQQQLVMNARNRMFWFENQLKEKNIEVKKYEKIKEKEWQKYKKLLGQMENKEMDELSVIQFMNRRNR</sequence>
<dbReference type="InterPro" id="IPR012823">
    <property type="entry name" value="Flagell_FliJ"/>
</dbReference>
<evidence type="ECO:0000256" key="5">
    <source>
        <dbReference type="ARBA" id="ARBA00022475"/>
    </source>
</evidence>
<dbReference type="Proteomes" id="UP000011747">
    <property type="component" value="Unassembled WGS sequence"/>
</dbReference>
<evidence type="ECO:0000256" key="9">
    <source>
        <dbReference type="ARBA" id="ARBA00023136"/>
    </source>
</evidence>
<reference evidence="12 13" key="1">
    <citation type="submission" date="2011-09" db="EMBL/GenBank/DDBJ databases">
        <title>The Genome Sequence of Bacillus smithii 7_3_47FAA.</title>
        <authorList>
            <consortium name="The Broad Institute Genome Sequencing Platform"/>
            <person name="Earl A."/>
            <person name="Ward D."/>
            <person name="Feldgarden M."/>
            <person name="Gevers D."/>
            <person name="Daigneault M."/>
            <person name="Strauss J."/>
            <person name="Allen-Vercoe E."/>
            <person name="Young S.K."/>
            <person name="Zeng Q."/>
            <person name="Gargeya S."/>
            <person name="Fitzgerald M."/>
            <person name="Haas B."/>
            <person name="Abouelleil A."/>
            <person name="Alvarado L."/>
            <person name="Arachchi H.M."/>
            <person name="Berlin A."/>
            <person name="Brown A."/>
            <person name="Chapman S.B."/>
            <person name="Chen Z."/>
            <person name="Dunbar C."/>
            <person name="Freedman E."/>
            <person name="Gearin G."/>
            <person name="Goldberg J."/>
            <person name="Griggs A."/>
            <person name="Gujja S."/>
            <person name="Heiman D."/>
            <person name="Howarth C."/>
            <person name="Larson L."/>
            <person name="Lui A."/>
            <person name="MacDonald P.J.P."/>
            <person name="Montmayeur A."/>
            <person name="Murphy C."/>
            <person name="Neiman D."/>
            <person name="Pearson M."/>
            <person name="Priest M."/>
            <person name="Roberts A."/>
            <person name="Saif S."/>
            <person name="Shea T."/>
            <person name="Shenoy N."/>
            <person name="Sisk P."/>
            <person name="Stolte C."/>
            <person name="Sykes S."/>
            <person name="Wortman J."/>
            <person name="Nusbaum C."/>
            <person name="Birren B."/>
        </authorList>
    </citation>
    <scope>NUCLEOTIDE SEQUENCE [LARGE SCALE GENOMIC DNA]</scope>
    <source>
        <strain evidence="12 13">7_3_47FAA</strain>
    </source>
</reference>
<evidence type="ECO:0000313" key="12">
    <source>
        <dbReference type="EMBL" id="EHL76887.1"/>
    </source>
</evidence>
<dbReference type="GO" id="GO:0009288">
    <property type="term" value="C:bacterial-type flagellum"/>
    <property type="evidence" value="ECO:0007669"/>
    <property type="project" value="InterPro"/>
</dbReference>
<dbReference type="GO" id="GO:0005886">
    <property type="term" value="C:plasma membrane"/>
    <property type="evidence" value="ECO:0007669"/>
    <property type="project" value="UniProtKB-SubCell"/>
</dbReference>
<name>G9QMR6_9BACI</name>
<evidence type="ECO:0000256" key="6">
    <source>
        <dbReference type="ARBA" id="ARBA00022500"/>
    </source>
</evidence>
<dbReference type="EMBL" id="ACWF01000120">
    <property type="protein sequence ID" value="EHL76887.1"/>
    <property type="molecule type" value="Genomic_DNA"/>
</dbReference>
<keyword evidence="5" id="KW-1003">Cell membrane</keyword>
<accession>G9QMR6</accession>
<keyword evidence="8" id="KW-0653">Protein transport</keyword>
<dbReference type="AlphaFoldDB" id="G9QMR6"/>
<evidence type="ECO:0000256" key="4">
    <source>
        <dbReference type="ARBA" id="ARBA00022448"/>
    </source>
</evidence>
<evidence type="ECO:0000256" key="1">
    <source>
        <dbReference type="ARBA" id="ARBA00004413"/>
    </source>
</evidence>